<evidence type="ECO:0000313" key="1">
    <source>
        <dbReference type="EMBL" id="KAG6951343.1"/>
    </source>
</evidence>
<sequence>MVHTRSQIYSMLFTDAGNGFYNCTTFGKQYKKGIGYTNLPNHLRCSHEDYEQEAQEAWVICDRLPFAFVERRLTRLNAELSTVSEDTLLRYLILLFEVVESRTEEDLSAQSQYDLIADTSSRYNKPWSAVEFVVGDNCSDYVKKEDELITKVQFLMPKLRTIKGRAIPRRGSHLSPLLRNDIR</sequence>
<dbReference type="OrthoDB" id="103481at2759"/>
<dbReference type="Proteomes" id="UP000688947">
    <property type="component" value="Unassembled WGS sequence"/>
</dbReference>
<evidence type="ECO:0000313" key="2">
    <source>
        <dbReference type="Proteomes" id="UP000688947"/>
    </source>
</evidence>
<gene>
    <name evidence="1" type="ORF">JG687_00013680</name>
</gene>
<organism evidence="1 2">
    <name type="scientific">Phytophthora cactorum</name>
    <dbReference type="NCBI Taxonomy" id="29920"/>
    <lineage>
        <taxon>Eukaryota</taxon>
        <taxon>Sar</taxon>
        <taxon>Stramenopiles</taxon>
        <taxon>Oomycota</taxon>
        <taxon>Peronosporomycetes</taxon>
        <taxon>Peronosporales</taxon>
        <taxon>Peronosporaceae</taxon>
        <taxon>Phytophthora</taxon>
    </lineage>
</organism>
<dbReference type="EMBL" id="JAENGZ010001025">
    <property type="protein sequence ID" value="KAG6951343.1"/>
    <property type="molecule type" value="Genomic_DNA"/>
</dbReference>
<name>A0A8T1U304_9STRA</name>
<dbReference type="PANTHER" id="PTHR40866">
    <property type="entry name" value="BED-TYPE DOMAIN-CONTAINING PROTEIN"/>
    <property type="match status" value="1"/>
</dbReference>
<proteinExistence type="predicted"/>
<comment type="caution">
    <text evidence="1">The sequence shown here is derived from an EMBL/GenBank/DDBJ whole genome shotgun (WGS) entry which is preliminary data.</text>
</comment>
<dbReference type="PANTHER" id="PTHR40866:SF1">
    <property type="entry name" value="BED-TYPE DOMAIN-CONTAINING PROTEIN"/>
    <property type="match status" value="1"/>
</dbReference>
<reference evidence="1" key="1">
    <citation type="submission" date="2021-01" db="EMBL/GenBank/DDBJ databases">
        <title>Phytophthora aleatoria, a newly-described species from Pinus radiata is distinct from Phytophthora cactorum isolates based on comparative genomics.</title>
        <authorList>
            <person name="Mcdougal R."/>
            <person name="Panda P."/>
            <person name="Williams N."/>
            <person name="Studholme D.J."/>
        </authorList>
    </citation>
    <scope>NUCLEOTIDE SEQUENCE</scope>
    <source>
        <strain evidence="1">NZFS 3830</strain>
    </source>
</reference>
<protein>
    <submittedName>
        <fullName evidence="1">Uncharacterized protein</fullName>
    </submittedName>
</protein>
<dbReference type="AlphaFoldDB" id="A0A8T1U304"/>
<accession>A0A8T1U304</accession>
<dbReference type="VEuPathDB" id="FungiDB:PC110_g507"/>